<proteinExistence type="predicted"/>
<accession>A0A1M4U450</accession>
<keyword evidence="3" id="KW-1185">Reference proteome</keyword>
<evidence type="ECO:0000256" key="1">
    <source>
        <dbReference type="SAM" id="MobiDB-lite"/>
    </source>
</evidence>
<dbReference type="AlphaFoldDB" id="A0A1M4U450"/>
<gene>
    <name evidence="2" type="ORF">SAMN02745218_00395</name>
</gene>
<feature type="region of interest" description="Disordered" evidence="1">
    <location>
        <begin position="54"/>
        <end position="94"/>
    </location>
</feature>
<evidence type="ECO:0000313" key="3">
    <source>
        <dbReference type="Proteomes" id="UP000184196"/>
    </source>
</evidence>
<reference evidence="3" key="1">
    <citation type="submission" date="2016-11" db="EMBL/GenBank/DDBJ databases">
        <authorList>
            <person name="Varghese N."/>
            <person name="Submissions S."/>
        </authorList>
    </citation>
    <scope>NUCLEOTIDE SEQUENCE [LARGE SCALE GENOMIC DNA]</scope>
    <source>
        <strain evidence="3">DSM 11792</strain>
    </source>
</reference>
<organism evidence="2 3">
    <name type="scientific">Desulfofundulus australicus DSM 11792</name>
    <dbReference type="NCBI Taxonomy" id="1121425"/>
    <lineage>
        <taxon>Bacteria</taxon>
        <taxon>Bacillati</taxon>
        <taxon>Bacillota</taxon>
        <taxon>Clostridia</taxon>
        <taxon>Eubacteriales</taxon>
        <taxon>Peptococcaceae</taxon>
        <taxon>Desulfofundulus</taxon>
    </lineage>
</organism>
<protein>
    <submittedName>
        <fullName evidence="2">Uncharacterized protein</fullName>
    </submittedName>
</protein>
<name>A0A1M4U450_9FIRM</name>
<dbReference type="Proteomes" id="UP000184196">
    <property type="component" value="Unassembled WGS sequence"/>
</dbReference>
<feature type="compositionally biased region" description="Polar residues" evidence="1">
    <location>
        <begin position="57"/>
        <end position="68"/>
    </location>
</feature>
<dbReference type="EMBL" id="FQUW01000006">
    <property type="protein sequence ID" value="SHE51455.1"/>
    <property type="molecule type" value="Genomic_DNA"/>
</dbReference>
<evidence type="ECO:0000313" key="2">
    <source>
        <dbReference type="EMBL" id="SHE51455.1"/>
    </source>
</evidence>
<sequence length="111" mass="12589">MIMSRRSKLDVPAEFAAFIPRAEIRRRYYSNGELVQEEEFILNSITITHAPRFPAQESRSPAQMSDKNAITGDSPVNKTNCQERRSKKIPVVSVSPPGECIPRLKFGGRER</sequence>